<dbReference type="GO" id="GO:0012505">
    <property type="term" value="C:endomembrane system"/>
    <property type="evidence" value="ECO:0007669"/>
    <property type="project" value="UniProtKB-SubCell"/>
</dbReference>
<keyword evidence="8 13" id="KW-0472">Membrane</keyword>
<dbReference type="eggNOG" id="COG0711">
    <property type="taxonomic scope" value="Bacteria"/>
</dbReference>
<dbReference type="Proteomes" id="UP000001366">
    <property type="component" value="Chromosome"/>
</dbReference>
<evidence type="ECO:0000256" key="1">
    <source>
        <dbReference type="ARBA" id="ARBA00005513"/>
    </source>
</evidence>
<dbReference type="Pfam" id="PF00430">
    <property type="entry name" value="ATP-synt_B"/>
    <property type="match status" value="1"/>
</dbReference>
<dbReference type="InterPro" id="IPR000711">
    <property type="entry name" value="ATPase_OSCP/dsu"/>
</dbReference>
<keyword evidence="15" id="KW-0175">Coiled coil</keyword>
<dbReference type="KEGG" id="pmx:PERMA_1699"/>
<comment type="similarity">
    <text evidence="1 13">Belongs to the ATPase B chain family.</text>
</comment>
<dbReference type="HAMAP" id="MF_01398">
    <property type="entry name" value="ATP_synth_b_bprime"/>
    <property type="match status" value="1"/>
</dbReference>
<dbReference type="HOGENOM" id="CLU_070737_0_0_0"/>
<evidence type="ECO:0000313" key="17">
    <source>
        <dbReference type="Proteomes" id="UP000001366"/>
    </source>
</evidence>
<comment type="function">
    <text evidence="11">Component of the F(0) channel, it forms part of the peripheral stalk, linking F(1) to F(0). The b'-subunit is a diverged and duplicated form of b found in plants and photosynthetic bacteria.</text>
</comment>
<dbReference type="InterPro" id="IPR002146">
    <property type="entry name" value="ATP_synth_b/b'su_bac/chlpt"/>
</dbReference>
<evidence type="ECO:0000256" key="6">
    <source>
        <dbReference type="ARBA" id="ARBA00022989"/>
    </source>
</evidence>
<reference evidence="16 17" key="1">
    <citation type="journal article" date="2009" name="J. Bacteriol.">
        <title>Complete and draft genome sequences of six members of the Aquificales.</title>
        <authorList>
            <person name="Reysenbach A.L."/>
            <person name="Hamamura N."/>
            <person name="Podar M."/>
            <person name="Griffiths E."/>
            <person name="Ferreira S."/>
            <person name="Hochstein R."/>
            <person name="Heidelberg J."/>
            <person name="Johnson J."/>
            <person name="Mead D."/>
            <person name="Pohorille A."/>
            <person name="Sarmiento M."/>
            <person name="Schweighofer K."/>
            <person name="Seshadri R."/>
            <person name="Voytek M.A."/>
        </authorList>
    </citation>
    <scope>NUCLEOTIDE SEQUENCE [LARGE SCALE GENOMIC DNA]</scope>
    <source>
        <strain evidence="17">DSM 14350 / EX-H1</strain>
    </source>
</reference>
<dbReference type="Pfam" id="PF00213">
    <property type="entry name" value="OSCP"/>
    <property type="match status" value="1"/>
</dbReference>
<keyword evidence="9 13" id="KW-0066">ATP synthesis</keyword>
<evidence type="ECO:0000256" key="5">
    <source>
        <dbReference type="ARBA" id="ARBA00022781"/>
    </source>
</evidence>
<dbReference type="eggNOG" id="COG0712">
    <property type="taxonomic scope" value="Bacteria"/>
</dbReference>
<evidence type="ECO:0000256" key="15">
    <source>
        <dbReference type="SAM" id="Coils"/>
    </source>
</evidence>
<dbReference type="AlphaFoldDB" id="C0QS17"/>
<evidence type="ECO:0000256" key="13">
    <source>
        <dbReference type="HAMAP-Rule" id="MF_01398"/>
    </source>
</evidence>
<evidence type="ECO:0000256" key="14">
    <source>
        <dbReference type="HAMAP-Rule" id="MF_01416"/>
    </source>
</evidence>
<dbReference type="GO" id="GO:0045259">
    <property type="term" value="C:proton-transporting ATP synthase complex"/>
    <property type="evidence" value="ECO:0007669"/>
    <property type="project" value="UniProtKB-KW"/>
</dbReference>
<keyword evidence="3 13" id="KW-0138">CF(0)</keyword>
<evidence type="ECO:0000313" key="16">
    <source>
        <dbReference type="EMBL" id="ACO03830.1"/>
    </source>
</evidence>
<evidence type="ECO:0000256" key="9">
    <source>
        <dbReference type="ARBA" id="ARBA00023310"/>
    </source>
</evidence>
<dbReference type="PANTHER" id="PTHR33445">
    <property type="entry name" value="ATP SYNTHASE SUBUNIT B', CHLOROPLASTIC"/>
    <property type="match status" value="1"/>
</dbReference>
<feature type="coiled-coil region" evidence="15">
    <location>
        <begin position="41"/>
        <end position="127"/>
    </location>
</feature>
<dbReference type="InterPro" id="IPR050059">
    <property type="entry name" value="ATP_synthase_B_chain"/>
</dbReference>
<keyword evidence="14" id="KW-0139">CF(1)</keyword>
<sequence length="251" mass="29268">MKLDLLTYLFEIINFFVLLWILKKLLYNPVISVLKKRKSYIDQKIREAEEAESKLKKIKDEYNQVVKEMEELKKTKIAQIAKEVQQEKERLYSEMKKELDAQRQKFLESLEIEKKEAINELKEETVRYALKFVSKLLSGISDRNLHKKLLSIAIEGIKSVNREEIDDIAAELKERNTVTVETAYPLSEEEIESIKKSIKDMFGIDVTIKTEERKDLIAGVKIHIASKMIDASLEGQISVFETLLRDKIETS</sequence>
<protein>
    <recommendedName>
        <fullName evidence="13 14">Multifunctional fusion protein</fullName>
    </recommendedName>
    <domain>
        <recommendedName>
            <fullName evidence="13">ATP synthase subunit b</fullName>
        </recommendedName>
        <alternativeName>
            <fullName evidence="13">ATP synthase F(0) sector subunit b</fullName>
        </alternativeName>
        <alternativeName>
            <fullName evidence="13">ATPase subunit I</fullName>
        </alternativeName>
        <alternativeName>
            <fullName evidence="13">F-type ATPase subunit b</fullName>
            <shortName evidence="13">F-ATPase subunit b</shortName>
        </alternativeName>
    </domain>
    <domain>
        <recommendedName>
            <fullName evidence="14">ATP synthase subunit delta</fullName>
        </recommendedName>
        <alternativeName>
            <fullName evidence="14">ATP synthase F(1) sector subunit delta</fullName>
        </alternativeName>
        <alternativeName>
            <fullName evidence="14">F-type ATPase subunit delta</fullName>
            <shortName evidence="14">F-ATPase subunit delta</shortName>
        </alternativeName>
    </domain>
</protein>
<dbReference type="OrthoDB" id="5518984at2"/>
<evidence type="ECO:0000256" key="3">
    <source>
        <dbReference type="ARBA" id="ARBA00022547"/>
    </source>
</evidence>
<keyword evidence="13" id="KW-0997">Cell inner membrane</keyword>
<dbReference type="GO" id="GO:0046933">
    <property type="term" value="F:proton-transporting ATP synthase activity, rotational mechanism"/>
    <property type="evidence" value="ECO:0007669"/>
    <property type="project" value="UniProtKB-UniRule"/>
</dbReference>
<dbReference type="HAMAP" id="MF_01416">
    <property type="entry name" value="ATP_synth_delta_bact"/>
    <property type="match status" value="1"/>
</dbReference>
<name>C0QS17_PERMH</name>
<comment type="subcellular location">
    <subcellularLocation>
        <location evidence="14">Cell inner membrane</location>
        <topology evidence="14">Peripheral membrane protein</topology>
    </subcellularLocation>
    <subcellularLocation>
        <location evidence="13">Cell inner membrane</location>
        <topology evidence="13">Single-pass membrane protein</topology>
    </subcellularLocation>
    <subcellularLocation>
        <location evidence="12">Endomembrane system</location>
        <topology evidence="12">Single-pass membrane protein</topology>
    </subcellularLocation>
</comment>
<dbReference type="PANTHER" id="PTHR33445:SF2">
    <property type="entry name" value="ATP SYNTHASE SUBUNIT B', CHLOROPLASTIC"/>
    <property type="match status" value="1"/>
</dbReference>
<dbReference type="PaxDb" id="123214-PERMA_1699"/>
<dbReference type="GO" id="GO:0046961">
    <property type="term" value="F:proton-transporting ATPase activity, rotational mechanism"/>
    <property type="evidence" value="ECO:0007669"/>
    <property type="project" value="TreeGrafter"/>
</dbReference>
<comment type="function">
    <text evidence="14">This protein is part of the stalk that links CF(0) to CF(1). It either transmits conformational changes from CF(0) to CF(1) or is implicated in proton conduction.</text>
</comment>
<keyword evidence="6 13" id="KW-1133">Transmembrane helix</keyword>
<evidence type="ECO:0000256" key="11">
    <source>
        <dbReference type="ARBA" id="ARBA00025614"/>
    </source>
</evidence>
<evidence type="ECO:0000256" key="12">
    <source>
        <dbReference type="ARBA" id="ARBA00037847"/>
    </source>
</evidence>
<feature type="transmembrane region" description="Helical" evidence="13">
    <location>
        <begin position="6"/>
        <end position="27"/>
    </location>
</feature>
<evidence type="ECO:0000256" key="2">
    <source>
        <dbReference type="ARBA" id="ARBA00022448"/>
    </source>
</evidence>
<comment type="function">
    <text evidence="10 13">F(1)F(0) ATP synthase produces ATP from ADP in the presence of a proton or sodium gradient. F-type ATPases consist of two structural domains, F(1) containing the extramembraneous catalytic core and F(0) containing the membrane proton channel, linked together by a central stalk and a peripheral stalk. During catalysis, ATP synthesis in the catalytic domain of F(1) is coupled via a rotary mechanism of the central stalk subunits to proton translocation.</text>
</comment>
<dbReference type="GO" id="GO:0005886">
    <property type="term" value="C:plasma membrane"/>
    <property type="evidence" value="ECO:0007669"/>
    <property type="project" value="UniProtKB-SubCell"/>
</dbReference>
<keyword evidence="4 13" id="KW-0812">Transmembrane</keyword>
<keyword evidence="7 13" id="KW-0406">Ion transport</keyword>
<gene>
    <name evidence="14" type="primary">atpH</name>
    <name evidence="13" type="synonym">atpF</name>
    <name evidence="16" type="ordered locus">PERMA_1699</name>
</gene>
<keyword evidence="5 13" id="KW-0375">Hydrogen ion transport</keyword>
<evidence type="ECO:0000256" key="10">
    <source>
        <dbReference type="ARBA" id="ARBA00025198"/>
    </source>
</evidence>
<evidence type="ECO:0000256" key="4">
    <source>
        <dbReference type="ARBA" id="ARBA00022692"/>
    </source>
</evidence>
<comment type="similarity">
    <text evidence="14">Belongs to the ATPase delta chain family.</text>
</comment>
<dbReference type="RefSeq" id="WP_012676069.1">
    <property type="nucleotide sequence ID" value="NC_012440.1"/>
</dbReference>
<comment type="subunit">
    <text evidence="13">F-type ATPases have 2 components, F(1) - the catalytic core - and F(0) - the membrane proton channel. F(1) has five subunits: alpha(3), beta(3), gamma(1), delta(1), epsilon(1). F(0) has three main subunits: a(1), b(2) and c(10-14). The alpha and beta chains form an alternating ring which encloses part of the gamma chain. F(1) is attached to F(0) by a central stalk formed by the gamma and epsilon chains, while a peripheral stalk is formed by the delta and b chains.</text>
</comment>
<dbReference type="CDD" id="cd06503">
    <property type="entry name" value="ATP-synt_Fo_b"/>
    <property type="match status" value="1"/>
</dbReference>
<keyword evidence="13" id="KW-1003">Cell membrane</keyword>
<evidence type="ECO:0000256" key="7">
    <source>
        <dbReference type="ARBA" id="ARBA00023065"/>
    </source>
</evidence>
<accession>C0QS17</accession>
<organism evidence="16 17">
    <name type="scientific">Persephonella marina (strain DSM 14350 / EX-H1)</name>
    <dbReference type="NCBI Taxonomy" id="123214"/>
    <lineage>
        <taxon>Bacteria</taxon>
        <taxon>Pseudomonadati</taxon>
        <taxon>Aquificota</taxon>
        <taxon>Aquificia</taxon>
        <taxon>Aquificales</taxon>
        <taxon>Hydrogenothermaceae</taxon>
        <taxon>Persephonella</taxon>
    </lineage>
</organism>
<dbReference type="EMBL" id="CP001230">
    <property type="protein sequence ID" value="ACO03830.1"/>
    <property type="molecule type" value="Genomic_DNA"/>
</dbReference>
<keyword evidence="2 13" id="KW-0813">Transport</keyword>
<proteinExistence type="inferred from homology"/>
<keyword evidence="17" id="KW-1185">Reference proteome</keyword>
<evidence type="ECO:0000256" key="8">
    <source>
        <dbReference type="ARBA" id="ARBA00023136"/>
    </source>
</evidence>
<dbReference type="STRING" id="123214.PERMA_1699"/>